<comment type="caution">
    <text evidence="1">The sequence shown here is derived from an EMBL/GenBank/DDBJ whole genome shotgun (WGS) entry which is preliminary data.</text>
</comment>
<dbReference type="Proteomes" id="UP000274212">
    <property type="component" value="Unassembled WGS sequence"/>
</dbReference>
<accession>A0A3M5RDP0</accession>
<evidence type="ECO:0000313" key="2">
    <source>
        <dbReference type="Proteomes" id="UP000274212"/>
    </source>
</evidence>
<sequence>MAKKAIGNIDDIFKQMHVNRTQQFPIVEKENVIAQPTPEKPNRAYKELKLRPNAKHEEVALFEQCIELGADIELNAQLYSCLLYYFLTEEIKKLEIIRENAKIAEEYKKSKGVE</sequence>
<organism evidence="1 2">
    <name type="scientific">Pseudomonas syringae pv. coriandricola</name>
    <dbReference type="NCBI Taxonomy" id="264453"/>
    <lineage>
        <taxon>Bacteria</taxon>
        <taxon>Pseudomonadati</taxon>
        <taxon>Pseudomonadota</taxon>
        <taxon>Gammaproteobacteria</taxon>
        <taxon>Pseudomonadales</taxon>
        <taxon>Pseudomonadaceae</taxon>
        <taxon>Pseudomonas</taxon>
    </lineage>
</organism>
<gene>
    <name evidence="1" type="ORF">ALP36_02386</name>
</gene>
<reference evidence="1 2" key="1">
    <citation type="submission" date="2018-08" db="EMBL/GenBank/DDBJ databases">
        <title>Recombination of ecologically and evolutionarily significant loci maintains genetic cohesion in the Pseudomonas syringae species complex.</title>
        <authorList>
            <person name="Dillon M."/>
            <person name="Thakur S."/>
            <person name="Almeida R.N.D."/>
            <person name="Weir B.S."/>
            <person name="Guttman D.S."/>
        </authorList>
    </citation>
    <scope>NUCLEOTIDE SEQUENCE [LARGE SCALE GENOMIC DNA]</scope>
    <source>
        <strain evidence="1 2">ICMP 9829</strain>
    </source>
</reference>
<dbReference type="AlphaFoldDB" id="A0A3M5RDP0"/>
<dbReference type="RefSeq" id="WP_122285804.1">
    <property type="nucleotide sequence ID" value="NZ_RBTT01000229.1"/>
</dbReference>
<proteinExistence type="predicted"/>
<protein>
    <submittedName>
        <fullName evidence="1">Uncharacterized protein</fullName>
    </submittedName>
</protein>
<name>A0A3M5RDP0_9PSED</name>
<evidence type="ECO:0000313" key="1">
    <source>
        <dbReference type="EMBL" id="RMU07171.1"/>
    </source>
</evidence>
<dbReference type="EMBL" id="RBTT01000229">
    <property type="protein sequence ID" value="RMU07171.1"/>
    <property type="molecule type" value="Genomic_DNA"/>
</dbReference>